<accession>A0AAV4WNP5</accession>
<dbReference type="AlphaFoldDB" id="A0AAV4WNP5"/>
<keyword evidence="2" id="KW-1185">Reference proteome</keyword>
<proteinExistence type="predicted"/>
<dbReference type="Proteomes" id="UP001054945">
    <property type="component" value="Unassembled WGS sequence"/>
</dbReference>
<reference evidence="1 2" key="1">
    <citation type="submission" date="2021-06" db="EMBL/GenBank/DDBJ databases">
        <title>Caerostris extrusa draft genome.</title>
        <authorList>
            <person name="Kono N."/>
            <person name="Arakawa K."/>
        </authorList>
    </citation>
    <scope>NUCLEOTIDE SEQUENCE [LARGE SCALE GENOMIC DNA]</scope>
</reference>
<gene>
    <name evidence="1" type="ORF">CEXT_273201</name>
</gene>
<comment type="caution">
    <text evidence="1">The sequence shown here is derived from an EMBL/GenBank/DDBJ whole genome shotgun (WGS) entry which is preliminary data.</text>
</comment>
<organism evidence="1 2">
    <name type="scientific">Caerostris extrusa</name>
    <name type="common">Bark spider</name>
    <name type="synonym">Caerostris bankana</name>
    <dbReference type="NCBI Taxonomy" id="172846"/>
    <lineage>
        <taxon>Eukaryota</taxon>
        <taxon>Metazoa</taxon>
        <taxon>Ecdysozoa</taxon>
        <taxon>Arthropoda</taxon>
        <taxon>Chelicerata</taxon>
        <taxon>Arachnida</taxon>
        <taxon>Araneae</taxon>
        <taxon>Araneomorphae</taxon>
        <taxon>Entelegynae</taxon>
        <taxon>Araneoidea</taxon>
        <taxon>Araneidae</taxon>
        <taxon>Caerostris</taxon>
    </lineage>
</organism>
<evidence type="ECO:0000313" key="1">
    <source>
        <dbReference type="EMBL" id="GIY83933.1"/>
    </source>
</evidence>
<evidence type="ECO:0000313" key="2">
    <source>
        <dbReference type="Proteomes" id="UP001054945"/>
    </source>
</evidence>
<dbReference type="EMBL" id="BPLR01016446">
    <property type="protein sequence ID" value="GIY83933.1"/>
    <property type="molecule type" value="Genomic_DNA"/>
</dbReference>
<protein>
    <submittedName>
        <fullName evidence="1">Uncharacterized protein</fullName>
    </submittedName>
</protein>
<sequence>MISQLNSPMTLICLIPFNSVYPRPVSYWRLYFSIIGRDPRLLSKTEITGKPDWSDTPLQREFRNLPCNQTKKILLPWLNAVVIKINIFLDQITTVDNIVDQESPN</sequence>
<name>A0AAV4WNP5_CAEEX</name>